<dbReference type="InterPro" id="IPR004839">
    <property type="entry name" value="Aminotransferase_I/II_large"/>
</dbReference>
<dbReference type="RefSeq" id="WP_141200486.1">
    <property type="nucleotide sequence ID" value="NZ_CP041186.1"/>
</dbReference>
<dbReference type="Pfam" id="PF00155">
    <property type="entry name" value="Aminotran_1_2"/>
    <property type="match status" value="1"/>
</dbReference>
<sequence>MKPLVQPFVNDVKPYVPGKPVEELQRELGITDIIKLASNENPLGTSEKVRQVVREAAERLHIYPDGAAYNLKQAICEFHDVDMQEVATGAGSDELLMLSIDTFITPGENGVVSQYGFGSYPISLVGHGAEVRTVPVLDGFTPDVQGMIDACDDDTKMLFLANPNNPTGTYVPEGELRKLLTEVPEHVVVVIDEAYNEYIQADDYASALDLRDLRDRLMITRTFSKCYGLAGLRVGYAISTPEIIGLINRIRKPFNVNLVAQEAAIAALADREFVARSVEVNEAGRAQLEAGFETFAAFGVDWVPSQTNFLLVEMPVDGRTIYDVMLRRGVILRPMAGYGLPNYLRISIGTEAENARCLTELADVLEEVTSQEAPA</sequence>
<evidence type="ECO:0000313" key="8">
    <source>
        <dbReference type="EMBL" id="QDG54036.1"/>
    </source>
</evidence>
<dbReference type="CDD" id="cd00609">
    <property type="entry name" value="AAT_like"/>
    <property type="match status" value="1"/>
</dbReference>
<comment type="similarity">
    <text evidence="6">Belongs to the class-II pyridoxal-phosphate-dependent aminotransferase family. Histidinol-phosphate aminotransferase subfamily.</text>
</comment>
<dbReference type="InterPro" id="IPR015424">
    <property type="entry name" value="PyrdxlP-dep_Trfase"/>
</dbReference>
<keyword evidence="5 6" id="KW-0663">Pyridoxal phosphate</keyword>
<dbReference type="Gene3D" id="3.90.1150.10">
    <property type="entry name" value="Aspartate Aminotransferase, domain 1"/>
    <property type="match status" value="1"/>
</dbReference>
<organism evidence="8 9">
    <name type="scientific">Persicimonas caeni</name>
    <dbReference type="NCBI Taxonomy" id="2292766"/>
    <lineage>
        <taxon>Bacteria</taxon>
        <taxon>Deltaproteobacteria</taxon>
        <taxon>Bradymonadales</taxon>
        <taxon>Bradymonadaceae</taxon>
        <taxon>Persicimonas</taxon>
    </lineage>
</organism>
<dbReference type="AlphaFoldDB" id="A0A4Y6Q0D4"/>
<reference evidence="8 9" key="1">
    <citation type="submission" date="2019-06" db="EMBL/GenBank/DDBJ databases">
        <title>Persicimonas caeni gen. nov., sp. nov., a predatory bacterium isolated from solar saltern.</title>
        <authorList>
            <person name="Wang S."/>
        </authorList>
    </citation>
    <scope>NUCLEOTIDE SEQUENCE [LARGE SCALE GENOMIC DNA]</scope>
    <source>
        <strain evidence="8 9">YN101</strain>
    </source>
</reference>
<dbReference type="Gene3D" id="3.40.640.10">
    <property type="entry name" value="Type I PLP-dependent aspartate aminotransferase-like (Major domain)"/>
    <property type="match status" value="1"/>
</dbReference>
<keyword evidence="6" id="KW-0028">Amino-acid biosynthesis</keyword>
<dbReference type="InterPro" id="IPR015422">
    <property type="entry name" value="PyrdxlP-dep_Trfase_small"/>
</dbReference>
<dbReference type="UniPathway" id="UPA00031">
    <property type="reaction ID" value="UER00012"/>
</dbReference>
<dbReference type="NCBIfam" id="TIGR01141">
    <property type="entry name" value="hisC"/>
    <property type="match status" value="1"/>
</dbReference>
<accession>A0A4Y6Q0D4</accession>
<proteinExistence type="inferred from homology"/>
<accession>A0A5B8YEJ9</accession>
<name>A0A4Y6Q0D4_PERCE</name>
<evidence type="ECO:0000256" key="1">
    <source>
        <dbReference type="ARBA" id="ARBA00001933"/>
    </source>
</evidence>
<dbReference type="OrthoDB" id="9813612at2"/>
<gene>
    <name evidence="6" type="primary">hisC</name>
    <name evidence="8" type="ORF">FIV42_25830</name>
</gene>
<dbReference type="GO" id="GO:0004400">
    <property type="term" value="F:histidinol-phosphate transaminase activity"/>
    <property type="evidence" value="ECO:0007669"/>
    <property type="project" value="UniProtKB-UniRule"/>
</dbReference>
<comment type="subunit">
    <text evidence="2 6">Homodimer.</text>
</comment>
<evidence type="ECO:0000256" key="2">
    <source>
        <dbReference type="ARBA" id="ARBA00011738"/>
    </source>
</evidence>
<keyword evidence="4 6" id="KW-0808">Transferase</keyword>
<evidence type="ECO:0000256" key="4">
    <source>
        <dbReference type="ARBA" id="ARBA00022679"/>
    </source>
</evidence>
<dbReference type="EC" id="2.6.1.9" evidence="6"/>
<comment type="catalytic activity">
    <reaction evidence="6">
        <text>L-histidinol phosphate + 2-oxoglutarate = 3-(imidazol-4-yl)-2-oxopropyl phosphate + L-glutamate</text>
        <dbReference type="Rhea" id="RHEA:23744"/>
        <dbReference type="ChEBI" id="CHEBI:16810"/>
        <dbReference type="ChEBI" id="CHEBI:29985"/>
        <dbReference type="ChEBI" id="CHEBI:57766"/>
        <dbReference type="ChEBI" id="CHEBI:57980"/>
        <dbReference type="EC" id="2.6.1.9"/>
    </reaction>
</comment>
<evidence type="ECO:0000256" key="5">
    <source>
        <dbReference type="ARBA" id="ARBA00022898"/>
    </source>
</evidence>
<dbReference type="PANTHER" id="PTHR43643:SF3">
    <property type="entry name" value="HISTIDINOL-PHOSPHATE AMINOTRANSFERASE"/>
    <property type="match status" value="1"/>
</dbReference>
<dbReference type="InterPro" id="IPR050106">
    <property type="entry name" value="HistidinolP_aminotransfase"/>
</dbReference>
<dbReference type="PANTHER" id="PTHR43643">
    <property type="entry name" value="HISTIDINOL-PHOSPHATE AMINOTRANSFERASE 2"/>
    <property type="match status" value="1"/>
</dbReference>
<dbReference type="HAMAP" id="MF_01023">
    <property type="entry name" value="HisC_aminotrans_2"/>
    <property type="match status" value="1"/>
</dbReference>
<dbReference type="InterPro" id="IPR005861">
    <property type="entry name" value="HisP_aminotrans"/>
</dbReference>
<dbReference type="SUPFAM" id="SSF53383">
    <property type="entry name" value="PLP-dependent transferases"/>
    <property type="match status" value="1"/>
</dbReference>
<evidence type="ECO:0000256" key="3">
    <source>
        <dbReference type="ARBA" id="ARBA00022576"/>
    </source>
</evidence>
<dbReference type="InterPro" id="IPR015421">
    <property type="entry name" value="PyrdxlP-dep_Trfase_major"/>
</dbReference>
<keyword evidence="6" id="KW-0368">Histidine biosynthesis</keyword>
<comment type="pathway">
    <text evidence="6">Amino-acid biosynthesis; L-histidine biosynthesis; L-histidine from 5-phospho-alpha-D-ribose 1-diphosphate: step 7/9.</text>
</comment>
<dbReference type="GO" id="GO:0000105">
    <property type="term" value="P:L-histidine biosynthetic process"/>
    <property type="evidence" value="ECO:0007669"/>
    <property type="project" value="UniProtKB-UniRule"/>
</dbReference>
<feature type="domain" description="Aminotransferase class I/classII large" evidence="7">
    <location>
        <begin position="31"/>
        <end position="358"/>
    </location>
</feature>
<evidence type="ECO:0000256" key="6">
    <source>
        <dbReference type="HAMAP-Rule" id="MF_01023"/>
    </source>
</evidence>
<evidence type="ECO:0000313" key="9">
    <source>
        <dbReference type="Proteomes" id="UP000315995"/>
    </source>
</evidence>
<dbReference type="EMBL" id="CP041186">
    <property type="protein sequence ID" value="QDG54036.1"/>
    <property type="molecule type" value="Genomic_DNA"/>
</dbReference>
<dbReference type="Proteomes" id="UP000315995">
    <property type="component" value="Chromosome"/>
</dbReference>
<evidence type="ECO:0000259" key="7">
    <source>
        <dbReference type="Pfam" id="PF00155"/>
    </source>
</evidence>
<keyword evidence="3 6" id="KW-0032">Aminotransferase</keyword>
<comment type="cofactor">
    <cofactor evidence="1 6">
        <name>pyridoxal 5'-phosphate</name>
        <dbReference type="ChEBI" id="CHEBI:597326"/>
    </cofactor>
</comment>
<keyword evidence="9" id="KW-1185">Reference proteome</keyword>
<protein>
    <recommendedName>
        <fullName evidence="6">Histidinol-phosphate aminotransferase</fullName>
        <ecNumber evidence="6">2.6.1.9</ecNumber>
    </recommendedName>
    <alternativeName>
        <fullName evidence="6">Imidazole acetol-phosphate transaminase</fullName>
    </alternativeName>
</protein>
<feature type="modified residue" description="N6-(pyridoxal phosphate)lysine" evidence="6">
    <location>
        <position position="225"/>
    </location>
</feature>
<dbReference type="GO" id="GO:0030170">
    <property type="term" value="F:pyridoxal phosphate binding"/>
    <property type="evidence" value="ECO:0007669"/>
    <property type="project" value="InterPro"/>
</dbReference>